<keyword evidence="5" id="KW-0482">Metalloprotease</keyword>
<keyword evidence="1" id="KW-0645">Protease</keyword>
<dbReference type="Gene3D" id="3.40.140.10">
    <property type="entry name" value="Cytidine Deaminase, domain 2"/>
    <property type="match status" value="1"/>
</dbReference>
<dbReference type="PANTHER" id="PTHR30471">
    <property type="entry name" value="DNA REPAIR PROTEIN RADC"/>
    <property type="match status" value="1"/>
</dbReference>
<keyword evidence="2" id="KW-0479">Metal-binding</keyword>
<dbReference type="InterPro" id="IPR037518">
    <property type="entry name" value="MPN"/>
</dbReference>
<evidence type="ECO:0000256" key="5">
    <source>
        <dbReference type="ARBA" id="ARBA00023049"/>
    </source>
</evidence>
<dbReference type="PROSITE" id="PS01302">
    <property type="entry name" value="UPF0758"/>
    <property type="match status" value="1"/>
</dbReference>
<accession>A0A1H0RXR9</accession>
<feature type="domain" description="MPN" evidence="6">
    <location>
        <begin position="56"/>
        <end position="178"/>
    </location>
</feature>
<dbReference type="SUPFAM" id="SSF102712">
    <property type="entry name" value="JAB1/MPN domain"/>
    <property type="match status" value="1"/>
</dbReference>
<dbReference type="CDD" id="cd08071">
    <property type="entry name" value="MPN_DUF2466"/>
    <property type="match status" value="1"/>
</dbReference>
<organism evidence="7 8">
    <name type="scientific">Paracidovorax cattleyae</name>
    <dbReference type="NCBI Taxonomy" id="80868"/>
    <lineage>
        <taxon>Bacteria</taxon>
        <taxon>Pseudomonadati</taxon>
        <taxon>Pseudomonadota</taxon>
        <taxon>Betaproteobacteria</taxon>
        <taxon>Burkholderiales</taxon>
        <taxon>Comamonadaceae</taxon>
        <taxon>Paracidovorax</taxon>
    </lineage>
</organism>
<dbReference type="InterPro" id="IPR001405">
    <property type="entry name" value="UPF0758"/>
</dbReference>
<proteinExistence type="predicted"/>
<evidence type="ECO:0000259" key="6">
    <source>
        <dbReference type="PROSITE" id="PS50249"/>
    </source>
</evidence>
<keyword evidence="3" id="KW-0378">Hydrolase</keyword>
<dbReference type="Pfam" id="PF04002">
    <property type="entry name" value="RadC"/>
    <property type="match status" value="1"/>
</dbReference>
<evidence type="ECO:0000313" key="8">
    <source>
        <dbReference type="Proteomes" id="UP000199317"/>
    </source>
</evidence>
<dbReference type="NCBIfam" id="TIGR00608">
    <property type="entry name" value="radc"/>
    <property type="match status" value="1"/>
</dbReference>
<dbReference type="InterPro" id="IPR025657">
    <property type="entry name" value="RadC_JAB"/>
</dbReference>
<protein>
    <submittedName>
        <fullName evidence="7">DNA repair protein RadC</fullName>
    </submittedName>
</protein>
<dbReference type="Proteomes" id="UP000199317">
    <property type="component" value="Unassembled WGS sequence"/>
</dbReference>
<name>A0A1H0RXR9_9BURK</name>
<dbReference type="InterPro" id="IPR020891">
    <property type="entry name" value="UPF0758_CS"/>
</dbReference>
<keyword evidence="8" id="KW-1185">Reference proteome</keyword>
<gene>
    <name evidence="7" type="ORF">SAMN04489708_1114</name>
</gene>
<evidence type="ECO:0000256" key="3">
    <source>
        <dbReference type="ARBA" id="ARBA00022801"/>
    </source>
</evidence>
<evidence type="ECO:0000256" key="4">
    <source>
        <dbReference type="ARBA" id="ARBA00022833"/>
    </source>
</evidence>
<dbReference type="PANTHER" id="PTHR30471:SF3">
    <property type="entry name" value="UPF0758 PROTEIN YEES-RELATED"/>
    <property type="match status" value="1"/>
</dbReference>
<dbReference type="GO" id="GO:0046872">
    <property type="term" value="F:metal ion binding"/>
    <property type="evidence" value="ECO:0007669"/>
    <property type="project" value="UniProtKB-KW"/>
</dbReference>
<keyword evidence="4" id="KW-0862">Zinc</keyword>
<evidence type="ECO:0000256" key="1">
    <source>
        <dbReference type="ARBA" id="ARBA00022670"/>
    </source>
</evidence>
<evidence type="ECO:0000256" key="2">
    <source>
        <dbReference type="ARBA" id="ARBA00022723"/>
    </source>
</evidence>
<dbReference type="OrthoDB" id="9804482at2"/>
<sequence>MAHDLFSSLDSFASASVADAALMVRDVAGDYRLADADEVLLAAQRLLASRVRGADMLNSPAVVKDFLRARLSHLPHEVFAVVHLDSQLRVVDYVEMFRGTVAQTSVYPREVVKDALLKSSSAVLLVHNHPSGLADPSRADEVLTQTLKAALQLVDVRVLDHLIVAGTTVLSFAERGLL</sequence>
<evidence type="ECO:0000313" key="7">
    <source>
        <dbReference type="EMBL" id="SDP34187.1"/>
    </source>
</evidence>
<dbReference type="GO" id="GO:0006508">
    <property type="term" value="P:proteolysis"/>
    <property type="evidence" value="ECO:0007669"/>
    <property type="project" value="UniProtKB-KW"/>
</dbReference>
<dbReference type="EMBL" id="FNJL01000011">
    <property type="protein sequence ID" value="SDP34187.1"/>
    <property type="molecule type" value="Genomic_DNA"/>
</dbReference>
<dbReference type="PROSITE" id="PS50249">
    <property type="entry name" value="MPN"/>
    <property type="match status" value="1"/>
</dbReference>
<dbReference type="RefSeq" id="WP_092834471.1">
    <property type="nucleotide sequence ID" value="NZ_CP028290.1"/>
</dbReference>
<dbReference type="GO" id="GO:0008237">
    <property type="term" value="F:metallopeptidase activity"/>
    <property type="evidence" value="ECO:0007669"/>
    <property type="project" value="UniProtKB-KW"/>
</dbReference>
<dbReference type="AlphaFoldDB" id="A0A1H0RXR9"/>
<reference evidence="8" key="1">
    <citation type="submission" date="2016-10" db="EMBL/GenBank/DDBJ databases">
        <authorList>
            <person name="Varghese N."/>
            <person name="Submissions S."/>
        </authorList>
    </citation>
    <scope>NUCLEOTIDE SEQUENCE [LARGE SCALE GENOMIC DNA]</scope>
    <source>
        <strain evidence="8">DSM 17101</strain>
    </source>
</reference>